<evidence type="ECO:0000313" key="10">
    <source>
        <dbReference type="Proteomes" id="UP000528457"/>
    </source>
</evidence>
<evidence type="ECO:0000256" key="1">
    <source>
        <dbReference type="ARBA" id="ARBA00004651"/>
    </source>
</evidence>
<reference evidence="9 10" key="1">
    <citation type="submission" date="2020-08" db="EMBL/GenBank/DDBJ databases">
        <title>Genomic Encyclopedia of Type Strains, Phase IV (KMG-IV): sequencing the most valuable type-strain genomes for metagenomic binning, comparative biology and taxonomic classification.</title>
        <authorList>
            <person name="Goeker M."/>
        </authorList>
    </citation>
    <scope>NUCLEOTIDE SEQUENCE [LARGE SCALE GENOMIC DNA]</scope>
    <source>
        <strain evidence="9 10">DSM 22368</strain>
    </source>
</reference>
<evidence type="ECO:0000256" key="7">
    <source>
        <dbReference type="ARBA" id="ARBA00023136"/>
    </source>
</evidence>
<keyword evidence="4 8" id="KW-1003">Cell membrane</keyword>
<evidence type="ECO:0000256" key="6">
    <source>
        <dbReference type="ARBA" id="ARBA00022989"/>
    </source>
</evidence>
<feature type="transmembrane region" description="Helical" evidence="8">
    <location>
        <begin position="132"/>
        <end position="151"/>
    </location>
</feature>
<dbReference type="Pfam" id="PF01925">
    <property type="entry name" value="TauE"/>
    <property type="match status" value="1"/>
</dbReference>
<protein>
    <recommendedName>
        <fullName evidence="8">Probable membrane transporter protein</fullName>
    </recommendedName>
</protein>
<dbReference type="InParanoid" id="A0A7X0MWZ6"/>
<comment type="subcellular location">
    <subcellularLocation>
        <location evidence="1 8">Cell membrane</location>
        <topology evidence="1 8">Multi-pass membrane protein</topology>
    </subcellularLocation>
</comment>
<evidence type="ECO:0000256" key="2">
    <source>
        <dbReference type="ARBA" id="ARBA00009142"/>
    </source>
</evidence>
<dbReference type="PANTHER" id="PTHR30269">
    <property type="entry name" value="TRANSMEMBRANE PROTEIN YFCA"/>
    <property type="match status" value="1"/>
</dbReference>
<organism evidence="9 10">
    <name type="scientific">Pseudoteredinibacter isoporae</name>
    <dbReference type="NCBI Taxonomy" id="570281"/>
    <lineage>
        <taxon>Bacteria</taxon>
        <taxon>Pseudomonadati</taxon>
        <taxon>Pseudomonadota</taxon>
        <taxon>Gammaproteobacteria</taxon>
        <taxon>Cellvibrionales</taxon>
        <taxon>Cellvibrionaceae</taxon>
        <taxon>Pseudoteredinibacter</taxon>
    </lineage>
</organism>
<name>A0A7X0MWZ6_9GAMM</name>
<dbReference type="PANTHER" id="PTHR30269:SF0">
    <property type="entry name" value="MEMBRANE TRANSPORTER PROTEIN YFCA-RELATED"/>
    <property type="match status" value="1"/>
</dbReference>
<dbReference type="InterPro" id="IPR002781">
    <property type="entry name" value="TM_pro_TauE-like"/>
</dbReference>
<keyword evidence="10" id="KW-1185">Reference proteome</keyword>
<comment type="caution">
    <text evidence="9">The sequence shown here is derived from an EMBL/GenBank/DDBJ whole genome shotgun (WGS) entry which is preliminary data.</text>
</comment>
<evidence type="ECO:0000256" key="4">
    <source>
        <dbReference type="ARBA" id="ARBA00022475"/>
    </source>
</evidence>
<evidence type="ECO:0000256" key="3">
    <source>
        <dbReference type="ARBA" id="ARBA00022448"/>
    </source>
</evidence>
<dbReference type="EMBL" id="JACHHT010000002">
    <property type="protein sequence ID" value="MBB6522750.1"/>
    <property type="molecule type" value="Genomic_DNA"/>
</dbReference>
<proteinExistence type="inferred from homology"/>
<comment type="similarity">
    <text evidence="2 8">Belongs to the 4-toluene sulfonate uptake permease (TSUP) (TC 2.A.102) family.</text>
</comment>
<keyword evidence="6 8" id="KW-1133">Transmembrane helix</keyword>
<dbReference type="RefSeq" id="WP_166845280.1">
    <property type="nucleotide sequence ID" value="NZ_JAAONY010000002.1"/>
</dbReference>
<dbReference type="GO" id="GO:0005886">
    <property type="term" value="C:plasma membrane"/>
    <property type="evidence" value="ECO:0007669"/>
    <property type="project" value="UniProtKB-SubCell"/>
</dbReference>
<keyword evidence="3" id="KW-0813">Transport</keyword>
<keyword evidence="5 8" id="KW-0812">Transmembrane</keyword>
<sequence length="282" mass="30174">MIRQQTRKSAPDLNLKTALPDVCESWTDVDWGLDFPLWVSLFLAAIAFLAGFISAIAGGGGMIVLPVLLWLGVPPLNALATNKFQSVFGTLSSTINFFRKGQIEREGLMGGLVCAFVAAILGSILVQLIPSQWLSAVIPYLLLLLAAYMLFSPSLSDEDRPAKLSKPLFNGLCINGISFYGGVFGPGIGSFFAVAFASLRGYNLRKATAHTKPLVLTVNMTSMIVFIFAGQMLWGLAIIMAVAQFIGARLGSNLVISKGAALIKPVMIAITVLLALRMIFSA</sequence>
<feature type="transmembrane region" description="Helical" evidence="8">
    <location>
        <begin position="107"/>
        <end position="126"/>
    </location>
</feature>
<feature type="transmembrane region" description="Helical" evidence="8">
    <location>
        <begin position="38"/>
        <end position="71"/>
    </location>
</feature>
<evidence type="ECO:0000256" key="5">
    <source>
        <dbReference type="ARBA" id="ARBA00022692"/>
    </source>
</evidence>
<keyword evidence="7 8" id="KW-0472">Membrane</keyword>
<evidence type="ECO:0000313" key="9">
    <source>
        <dbReference type="EMBL" id="MBB6522750.1"/>
    </source>
</evidence>
<dbReference type="AlphaFoldDB" id="A0A7X0MWZ6"/>
<evidence type="ECO:0000256" key="8">
    <source>
        <dbReference type="RuleBase" id="RU363041"/>
    </source>
</evidence>
<feature type="transmembrane region" description="Helical" evidence="8">
    <location>
        <begin position="172"/>
        <end position="197"/>
    </location>
</feature>
<feature type="transmembrane region" description="Helical" evidence="8">
    <location>
        <begin position="223"/>
        <end position="247"/>
    </location>
</feature>
<feature type="transmembrane region" description="Helical" evidence="8">
    <location>
        <begin position="259"/>
        <end position="280"/>
    </location>
</feature>
<dbReference type="Proteomes" id="UP000528457">
    <property type="component" value="Unassembled WGS sequence"/>
</dbReference>
<accession>A0A7X0MWZ6</accession>
<dbReference type="InterPro" id="IPR052017">
    <property type="entry name" value="TSUP"/>
</dbReference>
<gene>
    <name evidence="9" type="ORF">HNR48_003035</name>
</gene>
<dbReference type="FunCoup" id="A0A7X0MWZ6">
    <property type="interactions" value="181"/>
</dbReference>